<dbReference type="Proteomes" id="UP000316217">
    <property type="component" value="Unassembled WGS sequence"/>
</dbReference>
<evidence type="ECO:0000256" key="2">
    <source>
        <dbReference type="ARBA" id="ARBA00022571"/>
    </source>
</evidence>
<comment type="similarity">
    <text evidence="9">Belongs to the acetylglutamate kinase family. LysZ subfamily.</text>
</comment>
<dbReference type="AlphaFoldDB" id="A0A429GZ45"/>
<feature type="site" description="Transition state stabilizer" evidence="9">
    <location>
        <position position="225"/>
    </location>
</feature>
<dbReference type="EMBL" id="RCOS01000003">
    <property type="protein sequence ID" value="RSN79079.1"/>
    <property type="molecule type" value="Genomic_DNA"/>
</dbReference>
<dbReference type="InterPro" id="IPR036393">
    <property type="entry name" value="AceGlu_kinase-like_sf"/>
</dbReference>
<proteinExistence type="inferred from homology"/>
<gene>
    <name evidence="9" type="primary">lysZ</name>
    <name evidence="11" type="ORF">D6D85_00140</name>
    <name evidence="12" type="ORF">EF810_05775</name>
</gene>
<dbReference type="InterPro" id="IPR037529">
    <property type="entry name" value="LysZ"/>
</dbReference>
<dbReference type="GO" id="GO:0019878">
    <property type="term" value="P:lysine biosynthetic process via aminoadipic acid"/>
    <property type="evidence" value="ECO:0007669"/>
    <property type="project" value="UniProtKB-UniRule"/>
</dbReference>
<feature type="binding site" evidence="9">
    <location>
        <position position="168"/>
    </location>
    <ligand>
        <name>substrate</name>
    </ligand>
</feature>
<keyword evidence="1 9" id="KW-0963">Cytoplasm</keyword>
<dbReference type="GO" id="GO:0005737">
    <property type="term" value="C:cytoplasm"/>
    <property type="evidence" value="ECO:0007669"/>
    <property type="project" value="UniProtKB-SubCell"/>
</dbReference>
<dbReference type="Proteomes" id="UP000277582">
    <property type="component" value="Unassembled WGS sequence"/>
</dbReference>
<keyword evidence="4 9" id="KW-0808">Transferase</keyword>
<keyword evidence="7 9" id="KW-0067">ATP-binding</keyword>
<feature type="binding site" evidence="9">
    <location>
        <position position="63"/>
    </location>
    <ligand>
        <name>substrate</name>
    </ligand>
</feature>
<comment type="pathway">
    <text evidence="9">Amino-acid biosynthesis; L-arginine biosynthesis.</text>
</comment>
<feature type="domain" description="Aspartate/glutamate/uridylate kinase" evidence="10">
    <location>
        <begin position="1"/>
        <end position="242"/>
    </location>
</feature>
<dbReference type="OrthoDB" id="6816at2157"/>
<organism evidence="11 13">
    <name type="scientific">Candidatus Methanodesulfokora washburnensis</name>
    <dbReference type="NCBI Taxonomy" id="2478471"/>
    <lineage>
        <taxon>Archaea</taxon>
        <taxon>Thermoproteota</taxon>
        <taxon>Candidatus Korarchaeia</taxon>
        <taxon>Candidatus Korarchaeia incertae sedis</taxon>
        <taxon>Candidatus Methanodesulfokora</taxon>
    </lineage>
</organism>
<comment type="catalytic activity">
    <reaction evidence="9">
        <text>[amino-group carrier protein]-C-terminal-N-(1,4-dicarboxybutan-1-yl)-L-glutamine + ATP = [amino-group carrier protein]-C-terminal-N-(1-carboxy-5-phosphooxy-5-oxopentan-1-yl)-L-glutamine + ADP</text>
        <dbReference type="Rhea" id="RHEA:41944"/>
        <dbReference type="Rhea" id="RHEA-COMP:9694"/>
        <dbReference type="Rhea" id="RHEA-COMP:9712"/>
        <dbReference type="ChEBI" id="CHEBI:30616"/>
        <dbReference type="ChEBI" id="CHEBI:78499"/>
        <dbReference type="ChEBI" id="CHEBI:78503"/>
        <dbReference type="ChEBI" id="CHEBI:456216"/>
        <dbReference type="EC" id="2.7.2.17"/>
    </reaction>
</comment>
<evidence type="ECO:0000256" key="4">
    <source>
        <dbReference type="ARBA" id="ARBA00022679"/>
    </source>
</evidence>
<dbReference type="PANTHER" id="PTHR23342">
    <property type="entry name" value="N-ACETYLGLUTAMATE SYNTHASE"/>
    <property type="match status" value="1"/>
</dbReference>
<evidence type="ECO:0000313" key="12">
    <source>
        <dbReference type="EMBL" id="RZN60480.1"/>
    </source>
</evidence>
<evidence type="ECO:0000256" key="6">
    <source>
        <dbReference type="ARBA" id="ARBA00022777"/>
    </source>
</evidence>
<evidence type="ECO:0000313" key="14">
    <source>
        <dbReference type="Proteomes" id="UP000316217"/>
    </source>
</evidence>
<name>A0A429GZ45_9CREN</name>
<dbReference type="EC" id="2.7.2.17" evidence="9"/>
<dbReference type="EMBL" id="RXII01000088">
    <property type="protein sequence ID" value="RZN60480.1"/>
    <property type="molecule type" value="Genomic_DNA"/>
</dbReference>
<dbReference type="RefSeq" id="WP_125670013.1">
    <property type="nucleotide sequence ID" value="NZ_RCOS01000003.1"/>
</dbReference>
<dbReference type="GO" id="GO:0003991">
    <property type="term" value="F:acetylglutamate kinase activity"/>
    <property type="evidence" value="ECO:0007669"/>
    <property type="project" value="TreeGrafter"/>
</dbReference>
<feature type="binding site" evidence="9">
    <location>
        <begin position="36"/>
        <end position="37"/>
    </location>
    <ligand>
        <name>substrate</name>
    </ligand>
</feature>
<dbReference type="Pfam" id="PF00696">
    <property type="entry name" value="AA_kinase"/>
    <property type="match status" value="1"/>
</dbReference>
<dbReference type="Gene3D" id="3.40.1160.10">
    <property type="entry name" value="Acetylglutamate kinase-like"/>
    <property type="match status" value="1"/>
</dbReference>
<keyword evidence="2 9" id="KW-0055">Arginine biosynthesis</keyword>
<evidence type="ECO:0000256" key="3">
    <source>
        <dbReference type="ARBA" id="ARBA00022605"/>
    </source>
</evidence>
<dbReference type="GO" id="GO:0005524">
    <property type="term" value="F:ATP binding"/>
    <property type="evidence" value="ECO:0007669"/>
    <property type="project" value="UniProtKB-KW"/>
</dbReference>
<keyword evidence="8 9" id="KW-0457">Lysine biosynthesis</keyword>
<reference evidence="11 13" key="1">
    <citation type="submission" date="2018-10" db="EMBL/GenBank/DDBJ databases">
        <title>Co-occurring genomic capacity for anaerobic methane metabolism and dissimilatory sulfite reduction discovered in the Korarchaeota.</title>
        <authorList>
            <person name="Mckay L.J."/>
            <person name="Dlakic M."/>
            <person name="Fields M.W."/>
            <person name="Delmont T.O."/>
            <person name="Eren A.M."/>
            <person name="Jay Z.J."/>
            <person name="Klingelsmith K.B."/>
            <person name="Rusch D.B."/>
            <person name="Inskeep W.P."/>
        </authorList>
    </citation>
    <scope>NUCLEOTIDE SEQUENCE [LARGE SCALE GENOMIC DNA]</scope>
    <source>
        <strain evidence="11 13">MDKW</strain>
    </source>
</reference>
<dbReference type="PIRSF" id="PIRSF000728">
    <property type="entry name" value="NAGK"/>
    <property type="match status" value="1"/>
</dbReference>
<evidence type="ECO:0000256" key="1">
    <source>
        <dbReference type="ARBA" id="ARBA00022490"/>
    </source>
</evidence>
<dbReference type="UniPathway" id="UPA00033">
    <property type="reaction ID" value="UER00036"/>
</dbReference>
<dbReference type="NCBIfam" id="TIGR00761">
    <property type="entry name" value="argB"/>
    <property type="match status" value="1"/>
</dbReference>
<dbReference type="SUPFAM" id="SSF53633">
    <property type="entry name" value="Carbamate kinase-like"/>
    <property type="match status" value="1"/>
</dbReference>
<dbReference type="GO" id="GO:0042450">
    <property type="term" value="P:L-arginine biosynthetic process via ornithine"/>
    <property type="evidence" value="ECO:0007669"/>
    <property type="project" value="UniProtKB-UniRule"/>
</dbReference>
<dbReference type="NCBIfam" id="NF010662">
    <property type="entry name" value="PRK14058.1-4"/>
    <property type="match status" value="1"/>
</dbReference>
<evidence type="ECO:0000256" key="5">
    <source>
        <dbReference type="ARBA" id="ARBA00022741"/>
    </source>
</evidence>
<dbReference type="NCBIfam" id="NF010659">
    <property type="entry name" value="PRK14058.1-1"/>
    <property type="match status" value="1"/>
</dbReference>
<dbReference type="PANTHER" id="PTHR23342:SF0">
    <property type="entry name" value="N-ACETYLGLUTAMATE SYNTHASE, MITOCHONDRIAL"/>
    <property type="match status" value="1"/>
</dbReference>
<dbReference type="InterPro" id="IPR001048">
    <property type="entry name" value="Asp/Glu/Uridylate_kinase"/>
</dbReference>
<evidence type="ECO:0000256" key="8">
    <source>
        <dbReference type="ARBA" id="ARBA00023154"/>
    </source>
</evidence>
<comment type="pathway">
    <text evidence="9">Amino-acid biosynthesis; L-lysine biosynthesis via AAA pathway; L-lysine from L-alpha-aminoadipate (Thermus route): step 2/5.</text>
</comment>
<dbReference type="UniPathway" id="UPA00068"/>
<evidence type="ECO:0000256" key="7">
    <source>
        <dbReference type="ARBA" id="ARBA00022840"/>
    </source>
</evidence>
<comment type="subcellular location">
    <subcellularLocation>
        <location evidence="9">Cytoplasm</location>
    </subcellularLocation>
</comment>
<dbReference type="EC" id="2.7.2.19" evidence="9"/>
<reference evidence="12 14" key="2">
    <citation type="journal article" date="2019" name="Nat. Microbiol.">
        <title>Wide diversity of methane and short-chain alkane metabolisms in uncultured archaea.</title>
        <authorList>
            <person name="Borrel G."/>
            <person name="Adam P.S."/>
            <person name="McKay L.J."/>
            <person name="Chen L.X."/>
            <person name="Sierra-Garcia I.N."/>
            <person name="Sieber C.M."/>
            <person name="Letourneur Q."/>
            <person name="Ghozlane A."/>
            <person name="Andersen G.L."/>
            <person name="Li W.J."/>
            <person name="Hallam S.J."/>
            <person name="Muyzer G."/>
            <person name="de Oliveira V.M."/>
            <person name="Inskeep W.P."/>
            <person name="Banfield J.F."/>
            <person name="Gribaldo S."/>
        </authorList>
    </citation>
    <scope>NUCLEOTIDE SEQUENCE [LARGE SCALE GENOMIC DNA]</scope>
    <source>
        <strain evidence="12">NM4</strain>
    </source>
</reference>
<keyword evidence="5 9" id="KW-0547">Nucleotide-binding</keyword>
<accession>A0A429GZ45</accession>
<comment type="function">
    <text evidence="9">Involved in both the arginine and lysine biosynthetic pathways. Phosphorylates the LysW-bound precursors glutamate (for arginine biosynthesis), respectively alpha-aminoadipate (for lysine biosynthesis).</text>
</comment>
<comment type="catalytic activity">
    <reaction evidence="9">
        <text>[amino-group carrier protein]-C-terminal-gamma-(L-glutamyl)-L-glutamate + ATP = [amino-group carrier protein]-C-terminal-gamma-(5-phospho-L-glutamyl)-L-glutamate + ADP</text>
        <dbReference type="Rhea" id="RHEA:52632"/>
        <dbReference type="Rhea" id="RHEA-COMP:13311"/>
        <dbReference type="Rhea" id="RHEA-COMP:13313"/>
        <dbReference type="ChEBI" id="CHEBI:30616"/>
        <dbReference type="ChEBI" id="CHEBI:136714"/>
        <dbReference type="ChEBI" id="CHEBI:136717"/>
        <dbReference type="ChEBI" id="CHEBI:456216"/>
        <dbReference type="EC" id="2.7.2.19"/>
    </reaction>
</comment>
<keyword evidence="3 9" id="KW-0028">Amino-acid biosynthesis</keyword>
<sequence length="264" mass="28305">MIVVKVGGEVLARNLDGIVESVGRRADRGIVLVHGGGIIVTELCKRMGVEPKFVTSPEGLRSRYTDRDEIEVYVMAMAGKINKRIVSGLLSRGVKSVGISGADGPTAIAERKERIVIVDERGRKRVIDGGYTGRIVEIRTELIDLLLSNGFTVVIAPVAVDGKGNLLNVDADQMAFKLSSAVRADKLVMLTDVPGVLINNRVIERIRTNEVNEMIKRVGFGMNRKLMSAANAIEQGVKEVIISSGLVEDPLAHALAGGGTIISP</sequence>
<comment type="caution">
    <text evidence="11">The sequence shown here is derived from an EMBL/GenBank/DDBJ whole genome shotgun (WGS) entry which is preliminary data.</text>
</comment>
<evidence type="ECO:0000256" key="9">
    <source>
        <dbReference type="HAMAP-Rule" id="MF_02082"/>
    </source>
</evidence>
<dbReference type="HAMAP" id="MF_02082">
    <property type="entry name" value="LysZ"/>
    <property type="match status" value="1"/>
</dbReference>
<evidence type="ECO:0000259" key="10">
    <source>
        <dbReference type="Pfam" id="PF00696"/>
    </source>
</evidence>
<protein>
    <recommendedName>
        <fullName evidence="9">Putative [LysW]-aminoadipate/[LysW]-glutamate kinase</fullName>
        <ecNumber evidence="9">2.7.2.17</ecNumber>
        <ecNumber evidence="9">2.7.2.19</ecNumber>
    </recommendedName>
</protein>
<keyword evidence="13" id="KW-1185">Reference proteome</keyword>
<keyword evidence="6 9" id="KW-0418">Kinase</keyword>
<feature type="site" description="Transition state stabilizer" evidence="9">
    <location>
        <position position="5"/>
    </location>
</feature>
<dbReference type="InterPro" id="IPR004662">
    <property type="entry name" value="AcgluKinase_fam"/>
</dbReference>
<evidence type="ECO:0000313" key="13">
    <source>
        <dbReference type="Proteomes" id="UP000277582"/>
    </source>
</evidence>
<evidence type="ECO:0000313" key="11">
    <source>
        <dbReference type="EMBL" id="RSN79079.1"/>
    </source>
</evidence>